<accession>A0A8S4QFM8</accession>
<dbReference type="EMBL" id="CAKXAJ010006788">
    <property type="protein sequence ID" value="CAH2210164.1"/>
    <property type="molecule type" value="Genomic_DNA"/>
</dbReference>
<feature type="region of interest" description="Disordered" evidence="1">
    <location>
        <begin position="34"/>
        <end position="58"/>
    </location>
</feature>
<feature type="non-terminal residue" evidence="2">
    <location>
        <position position="1"/>
    </location>
</feature>
<evidence type="ECO:0000313" key="3">
    <source>
        <dbReference type="Proteomes" id="UP000838756"/>
    </source>
</evidence>
<dbReference type="AlphaFoldDB" id="A0A8S4QFM8"/>
<keyword evidence="3" id="KW-1185">Reference proteome</keyword>
<organism evidence="2 3">
    <name type="scientific">Pararge aegeria aegeria</name>
    <dbReference type="NCBI Taxonomy" id="348720"/>
    <lineage>
        <taxon>Eukaryota</taxon>
        <taxon>Metazoa</taxon>
        <taxon>Ecdysozoa</taxon>
        <taxon>Arthropoda</taxon>
        <taxon>Hexapoda</taxon>
        <taxon>Insecta</taxon>
        <taxon>Pterygota</taxon>
        <taxon>Neoptera</taxon>
        <taxon>Endopterygota</taxon>
        <taxon>Lepidoptera</taxon>
        <taxon>Glossata</taxon>
        <taxon>Ditrysia</taxon>
        <taxon>Papilionoidea</taxon>
        <taxon>Nymphalidae</taxon>
        <taxon>Satyrinae</taxon>
        <taxon>Satyrini</taxon>
        <taxon>Parargina</taxon>
        <taxon>Pararge</taxon>
    </lineage>
</organism>
<evidence type="ECO:0000256" key="1">
    <source>
        <dbReference type="SAM" id="MobiDB-lite"/>
    </source>
</evidence>
<protein>
    <submittedName>
        <fullName evidence="2">Jg8097 protein</fullName>
    </submittedName>
</protein>
<comment type="caution">
    <text evidence="2">The sequence shown here is derived from an EMBL/GenBank/DDBJ whole genome shotgun (WGS) entry which is preliminary data.</text>
</comment>
<sequence>MHTCIEKYWTLTLKLDFVARKRFVQCATGPDEWSDPAGDRRGSIRLRPGGGSSLRPQHHRLPEGDPHFTALYRDPLSVLHLGLHLRHARPPVLSAGLHARRIRAFLSVEYCHQLVTAGPHKVLLRLL</sequence>
<dbReference type="Proteomes" id="UP000838756">
    <property type="component" value="Unassembled WGS sequence"/>
</dbReference>
<reference evidence="2" key="1">
    <citation type="submission" date="2022-03" db="EMBL/GenBank/DDBJ databases">
        <authorList>
            <person name="Lindestad O."/>
        </authorList>
    </citation>
    <scope>NUCLEOTIDE SEQUENCE</scope>
</reference>
<proteinExistence type="predicted"/>
<name>A0A8S4QFM8_9NEOP</name>
<evidence type="ECO:0000313" key="2">
    <source>
        <dbReference type="EMBL" id="CAH2210164.1"/>
    </source>
</evidence>
<gene>
    <name evidence="2" type="primary">jg8097</name>
    <name evidence="2" type="ORF">PAEG_LOCUS2076</name>
</gene>